<evidence type="ECO:0000313" key="12">
    <source>
        <dbReference type="Proteomes" id="UP000095300"/>
    </source>
</evidence>
<evidence type="ECO:0000256" key="5">
    <source>
        <dbReference type="ARBA" id="ARBA00022989"/>
    </source>
</evidence>
<comment type="subcellular location">
    <subcellularLocation>
        <location evidence="1">Cell membrane</location>
        <topology evidence="1">Multi-pass membrane protein</topology>
    </subcellularLocation>
</comment>
<dbReference type="PANTHER" id="PTHR42643">
    <property type="entry name" value="IONOTROPIC RECEPTOR 20A-RELATED"/>
    <property type="match status" value="1"/>
</dbReference>
<evidence type="ECO:0000313" key="11">
    <source>
        <dbReference type="EnsemblMetazoa" id="SCAU007251-PA"/>
    </source>
</evidence>
<keyword evidence="6 9" id="KW-0472">Membrane</keyword>
<evidence type="ECO:0000256" key="8">
    <source>
        <dbReference type="ARBA" id="ARBA00023180"/>
    </source>
</evidence>
<keyword evidence="7" id="KW-0675">Receptor</keyword>
<evidence type="ECO:0000256" key="7">
    <source>
        <dbReference type="ARBA" id="ARBA00023170"/>
    </source>
</evidence>
<proteinExistence type="inferred from homology"/>
<evidence type="ECO:0000256" key="2">
    <source>
        <dbReference type="ARBA" id="ARBA00008685"/>
    </source>
</evidence>
<organism evidence="11 12">
    <name type="scientific">Stomoxys calcitrans</name>
    <name type="common">Stable fly</name>
    <name type="synonym">Conops calcitrans</name>
    <dbReference type="NCBI Taxonomy" id="35570"/>
    <lineage>
        <taxon>Eukaryota</taxon>
        <taxon>Metazoa</taxon>
        <taxon>Ecdysozoa</taxon>
        <taxon>Arthropoda</taxon>
        <taxon>Hexapoda</taxon>
        <taxon>Insecta</taxon>
        <taxon>Pterygota</taxon>
        <taxon>Neoptera</taxon>
        <taxon>Endopterygota</taxon>
        <taxon>Diptera</taxon>
        <taxon>Brachycera</taxon>
        <taxon>Muscomorpha</taxon>
        <taxon>Muscoidea</taxon>
        <taxon>Muscidae</taxon>
        <taxon>Stomoxys</taxon>
    </lineage>
</organism>
<dbReference type="GO" id="GO:0005886">
    <property type="term" value="C:plasma membrane"/>
    <property type="evidence" value="ECO:0007669"/>
    <property type="project" value="UniProtKB-SubCell"/>
</dbReference>
<name>A0A1I8PE28_STOCA</name>
<evidence type="ECO:0000256" key="6">
    <source>
        <dbReference type="ARBA" id="ARBA00023136"/>
    </source>
</evidence>
<comment type="similarity">
    <text evidence="2">Belongs to the glutamate-gated ion channel (TC 1.A.10.1) family.</text>
</comment>
<keyword evidence="4 9" id="KW-0812">Transmembrane</keyword>
<feature type="transmembrane region" description="Helical" evidence="9">
    <location>
        <begin position="109"/>
        <end position="128"/>
    </location>
</feature>
<dbReference type="VEuPathDB" id="VectorBase:SCAU007251"/>
<protein>
    <recommendedName>
        <fullName evidence="10">Ionotropic glutamate receptor C-terminal domain-containing protein</fullName>
    </recommendedName>
</protein>
<dbReference type="Pfam" id="PF00060">
    <property type="entry name" value="Lig_chan"/>
    <property type="match status" value="1"/>
</dbReference>
<feature type="transmembrane region" description="Helical" evidence="9">
    <location>
        <begin position="334"/>
        <end position="359"/>
    </location>
</feature>
<feature type="domain" description="Ionotropic glutamate receptor C-terminal" evidence="10">
    <location>
        <begin position="78"/>
        <end position="345"/>
    </location>
</feature>
<sequence length="369" mass="42399">VTYEYFDRWTDVEYTGGIVGSLVNETADLTSAPFFMTANRFRFLSAIAPTGDFRSVCMFRTPRNSGMHGGVFLEPFSTRVWILFGCILCLTAVFLWLAFYVEYHRLEDYVVSFMPSLLTAGLISFGSACAQSSFLIPRSWGGRVVFISLSLITFIMYNYYTSVVVSSLLGSPVKSKIKTLEQLANSDLEVGLEPLPYTYTYLNFSSNPDVQQFVRNKILVKKDIQSLWYSANEGIEKMRRKPGFVFVFETSTGYNLIERQYDAHEICGLNEILFRSDALLATHLHKNSSYKEIVRLKIMRILETGVHSKHRRQWVRTHLNCLSSNFVINVGLEYMAPLFLMLVCGYGFAFVLLLLEMLWKRWESKGQRH</sequence>
<evidence type="ECO:0000259" key="10">
    <source>
        <dbReference type="Pfam" id="PF00060"/>
    </source>
</evidence>
<evidence type="ECO:0000256" key="4">
    <source>
        <dbReference type="ARBA" id="ARBA00022692"/>
    </source>
</evidence>
<dbReference type="Proteomes" id="UP000095300">
    <property type="component" value="Unassembled WGS sequence"/>
</dbReference>
<evidence type="ECO:0000256" key="3">
    <source>
        <dbReference type="ARBA" id="ARBA00022475"/>
    </source>
</evidence>
<evidence type="ECO:0000256" key="9">
    <source>
        <dbReference type="SAM" id="Phobius"/>
    </source>
</evidence>
<accession>A0A1I8PE28</accession>
<dbReference type="GO" id="GO:0015276">
    <property type="term" value="F:ligand-gated monoatomic ion channel activity"/>
    <property type="evidence" value="ECO:0007669"/>
    <property type="project" value="InterPro"/>
</dbReference>
<feature type="transmembrane region" description="Helical" evidence="9">
    <location>
        <begin position="140"/>
        <end position="160"/>
    </location>
</feature>
<reference evidence="11" key="1">
    <citation type="submission" date="2020-05" db="UniProtKB">
        <authorList>
            <consortium name="EnsemblMetazoa"/>
        </authorList>
    </citation>
    <scope>IDENTIFICATION</scope>
    <source>
        <strain evidence="11">USDA</strain>
    </source>
</reference>
<feature type="transmembrane region" description="Helical" evidence="9">
    <location>
        <begin position="80"/>
        <end position="103"/>
    </location>
</feature>
<dbReference type="GO" id="GO:0050907">
    <property type="term" value="P:detection of chemical stimulus involved in sensory perception"/>
    <property type="evidence" value="ECO:0007669"/>
    <property type="project" value="UniProtKB-ARBA"/>
</dbReference>
<keyword evidence="8" id="KW-0325">Glycoprotein</keyword>
<dbReference type="AlphaFoldDB" id="A0A1I8PE28"/>
<dbReference type="SUPFAM" id="SSF53850">
    <property type="entry name" value="Periplasmic binding protein-like II"/>
    <property type="match status" value="1"/>
</dbReference>
<keyword evidence="3" id="KW-1003">Cell membrane</keyword>
<keyword evidence="12" id="KW-1185">Reference proteome</keyword>
<dbReference type="InterPro" id="IPR052192">
    <property type="entry name" value="Insect_Ionotropic_Sensory_Rcpt"/>
</dbReference>
<dbReference type="Gene3D" id="1.10.287.70">
    <property type="match status" value="1"/>
</dbReference>
<dbReference type="PANTHER" id="PTHR42643:SF32">
    <property type="entry name" value="IONOTROPIC RECEPTOR 31A, ISOFORM C-RELATED"/>
    <property type="match status" value="1"/>
</dbReference>
<dbReference type="InterPro" id="IPR001320">
    <property type="entry name" value="Iontro_rcpt_C"/>
</dbReference>
<evidence type="ECO:0000256" key="1">
    <source>
        <dbReference type="ARBA" id="ARBA00004651"/>
    </source>
</evidence>
<keyword evidence="5 9" id="KW-1133">Transmembrane helix</keyword>
<dbReference type="EnsemblMetazoa" id="SCAU007251-RA">
    <property type="protein sequence ID" value="SCAU007251-PA"/>
    <property type="gene ID" value="SCAU007251"/>
</dbReference>